<feature type="compositionally biased region" description="Basic and acidic residues" evidence="1">
    <location>
        <begin position="227"/>
        <end position="237"/>
    </location>
</feature>
<evidence type="ECO:0000256" key="1">
    <source>
        <dbReference type="SAM" id="MobiDB-lite"/>
    </source>
</evidence>
<sequence>MAFAGLEASEDLCGRKLQQYGWKESSDSSMWVSGDIADGHIRRRRSYSPRSMREGSGGSKADCSDWQVRRGAEQGGYAENTVPSSFKSKSGDSTLARRIRVVREAEEQSRQIREVAWEAGILGPHGIIEASPTNSDEPHLPHGGAVQTSVESGIVIDLNAITVIEEGTTMQRTIQEPLGNQATVEGNLGFQSKALTYGSDPFNLGPLIFGQPDNSKTGGVGFRSKRGREEEKNGRMDKRGCAGNRLASDCCGTCSMGSRKMITFNDTLIQEAKTDLRSPRAS</sequence>
<proteinExistence type="predicted"/>
<feature type="region of interest" description="Disordered" evidence="1">
    <location>
        <begin position="214"/>
        <end position="237"/>
    </location>
</feature>
<organism evidence="2 3">
    <name type="scientific">Prunus armeniaca</name>
    <name type="common">Apricot</name>
    <name type="synonym">Armeniaca vulgaris</name>
    <dbReference type="NCBI Taxonomy" id="36596"/>
    <lineage>
        <taxon>Eukaryota</taxon>
        <taxon>Viridiplantae</taxon>
        <taxon>Streptophyta</taxon>
        <taxon>Embryophyta</taxon>
        <taxon>Tracheophyta</taxon>
        <taxon>Spermatophyta</taxon>
        <taxon>Magnoliopsida</taxon>
        <taxon>eudicotyledons</taxon>
        <taxon>Gunneridae</taxon>
        <taxon>Pentapetalae</taxon>
        <taxon>rosids</taxon>
        <taxon>fabids</taxon>
        <taxon>Rosales</taxon>
        <taxon>Rosaceae</taxon>
        <taxon>Amygdaloideae</taxon>
        <taxon>Amygdaleae</taxon>
        <taxon>Prunus</taxon>
    </lineage>
</organism>
<dbReference type="Proteomes" id="UP000507222">
    <property type="component" value="Unassembled WGS sequence"/>
</dbReference>
<protein>
    <submittedName>
        <fullName evidence="2">Uncharacterized protein</fullName>
    </submittedName>
</protein>
<feature type="region of interest" description="Disordered" evidence="1">
    <location>
        <begin position="43"/>
        <end position="66"/>
    </location>
</feature>
<evidence type="ECO:0000313" key="2">
    <source>
        <dbReference type="EMBL" id="CAB4269273.1"/>
    </source>
</evidence>
<dbReference type="EMBL" id="CAEKDK010000002">
    <property type="protein sequence ID" value="CAB4269273.1"/>
    <property type="molecule type" value="Genomic_DNA"/>
</dbReference>
<reference evidence="2 3" key="1">
    <citation type="submission" date="2020-05" db="EMBL/GenBank/DDBJ databases">
        <authorList>
            <person name="Campoy J."/>
            <person name="Schneeberger K."/>
            <person name="Spophaly S."/>
        </authorList>
    </citation>
    <scope>NUCLEOTIDE SEQUENCE [LARGE SCALE GENOMIC DNA]</scope>
    <source>
        <strain evidence="2">PruArmRojPasFocal</strain>
    </source>
</reference>
<accession>A0A6J5TZK9</accession>
<name>A0A6J5TZK9_PRUAR</name>
<gene>
    <name evidence="2" type="ORF">CURHAP_LOCUS14726</name>
</gene>
<evidence type="ECO:0000313" key="3">
    <source>
        <dbReference type="Proteomes" id="UP000507222"/>
    </source>
</evidence>
<dbReference type="AlphaFoldDB" id="A0A6J5TZK9"/>